<name>A0A074YKG7_AURSE</name>
<accession>A0A074YKG7</accession>
<dbReference type="HOGENOM" id="CLU_103408_0_0_1"/>
<dbReference type="RefSeq" id="XP_013346801.1">
    <property type="nucleotide sequence ID" value="XM_013491347.1"/>
</dbReference>
<dbReference type="InParanoid" id="A0A074YKG7"/>
<reference evidence="1 2" key="1">
    <citation type="journal article" date="2014" name="BMC Genomics">
        <title>Genome sequencing of four Aureobasidium pullulans varieties: biotechnological potential, stress tolerance, and description of new species.</title>
        <authorList>
            <person name="Gostin Ar C."/>
            <person name="Ohm R.A."/>
            <person name="Kogej T."/>
            <person name="Sonjak S."/>
            <person name="Turk M."/>
            <person name="Zajc J."/>
            <person name="Zalar P."/>
            <person name="Grube M."/>
            <person name="Sun H."/>
            <person name="Han J."/>
            <person name="Sharma A."/>
            <person name="Chiniquy J."/>
            <person name="Ngan C.Y."/>
            <person name="Lipzen A."/>
            <person name="Barry K."/>
            <person name="Grigoriev I.V."/>
            <person name="Gunde-Cimerman N."/>
        </authorList>
    </citation>
    <scope>NUCLEOTIDE SEQUENCE [LARGE SCALE GENOMIC DNA]</scope>
    <source>
        <strain evidence="1 2">EXF-2481</strain>
    </source>
</reference>
<dbReference type="AlphaFoldDB" id="A0A074YKG7"/>
<evidence type="ECO:0000313" key="2">
    <source>
        <dbReference type="Proteomes" id="UP000030641"/>
    </source>
</evidence>
<keyword evidence="2" id="KW-1185">Reference proteome</keyword>
<dbReference type="InterPro" id="IPR036047">
    <property type="entry name" value="F-box-like_dom_sf"/>
</dbReference>
<dbReference type="EMBL" id="KL584752">
    <property type="protein sequence ID" value="KEQ98155.1"/>
    <property type="molecule type" value="Genomic_DNA"/>
</dbReference>
<protein>
    <recommendedName>
        <fullName evidence="3">F-box domain-containing protein</fullName>
    </recommendedName>
</protein>
<dbReference type="Proteomes" id="UP000030641">
    <property type="component" value="Unassembled WGS sequence"/>
</dbReference>
<dbReference type="OrthoDB" id="3853505at2759"/>
<gene>
    <name evidence="1" type="ORF">AUEXF2481DRAFT_36651</name>
</gene>
<sequence length="257" mass="28835">MSLRMSDISLEYPAQDSAANPDMAPSTPSACTFSSLPNELLIEVFKVAPTIQSAVSLSATSRLLHAVWLRNNNCITRSIANSTIPATAEAIDYAILETDCREQLDINGTPPPHLWLPNLVHIADLCASAHALYQSPEDDVTLHPGKSSYYMVRLCLLAFEFPELRDKLHDRLLAASPRKLREYVGITYSIMLYQDKEEADRQGSLQYRCRLPNVVYPLPEFSPDRWLYTEQVLMSAQHDLRSGYTELPAAIDGYMIS</sequence>
<organism evidence="1 2">
    <name type="scientific">Aureobasidium subglaciale (strain EXF-2481)</name>
    <name type="common">Aureobasidium pullulans var. subglaciale</name>
    <dbReference type="NCBI Taxonomy" id="1043005"/>
    <lineage>
        <taxon>Eukaryota</taxon>
        <taxon>Fungi</taxon>
        <taxon>Dikarya</taxon>
        <taxon>Ascomycota</taxon>
        <taxon>Pezizomycotina</taxon>
        <taxon>Dothideomycetes</taxon>
        <taxon>Dothideomycetidae</taxon>
        <taxon>Dothideales</taxon>
        <taxon>Saccotheciaceae</taxon>
        <taxon>Aureobasidium</taxon>
    </lineage>
</organism>
<evidence type="ECO:0000313" key="1">
    <source>
        <dbReference type="EMBL" id="KEQ98155.1"/>
    </source>
</evidence>
<evidence type="ECO:0008006" key="3">
    <source>
        <dbReference type="Google" id="ProtNLM"/>
    </source>
</evidence>
<proteinExistence type="predicted"/>
<dbReference type="SUPFAM" id="SSF81383">
    <property type="entry name" value="F-box domain"/>
    <property type="match status" value="1"/>
</dbReference>
<dbReference type="GeneID" id="25365632"/>